<evidence type="ECO:0000256" key="6">
    <source>
        <dbReference type="ARBA" id="ARBA00023237"/>
    </source>
</evidence>
<evidence type="ECO:0000256" key="8">
    <source>
        <dbReference type="SAM" id="MobiDB-lite"/>
    </source>
</evidence>
<comment type="subcellular location">
    <subcellularLocation>
        <location evidence="1 7">Cell outer membrane</location>
        <topology evidence="1 7">Multi-pass membrane protein</topology>
    </subcellularLocation>
</comment>
<feature type="region of interest" description="Disordered" evidence="8">
    <location>
        <begin position="800"/>
        <end position="824"/>
    </location>
</feature>
<evidence type="ECO:0000259" key="11">
    <source>
        <dbReference type="Pfam" id="PF14905"/>
    </source>
</evidence>
<evidence type="ECO:0000313" key="12">
    <source>
        <dbReference type="EMBL" id="QEC77732.1"/>
    </source>
</evidence>
<dbReference type="PANTHER" id="PTHR40980:SF4">
    <property type="entry name" value="TONB-DEPENDENT RECEPTOR-LIKE BETA-BARREL DOMAIN-CONTAINING PROTEIN"/>
    <property type="match status" value="1"/>
</dbReference>
<evidence type="ECO:0000313" key="13">
    <source>
        <dbReference type="Proteomes" id="UP000321362"/>
    </source>
</evidence>
<dbReference type="SUPFAM" id="SSF49464">
    <property type="entry name" value="Carboxypeptidase regulatory domain-like"/>
    <property type="match status" value="1"/>
</dbReference>
<dbReference type="InterPro" id="IPR036942">
    <property type="entry name" value="Beta-barrel_TonB_sf"/>
</dbReference>
<gene>
    <name evidence="12" type="ORF">FSB76_17945</name>
</gene>
<dbReference type="PANTHER" id="PTHR40980">
    <property type="entry name" value="PLUG DOMAIN-CONTAINING PROTEIN"/>
    <property type="match status" value="1"/>
</dbReference>
<evidence type="ECO:0000256" key="1">
    <source>
        <dbReference type="ARBA" id="ARBA00004571"/>
    </source>
</evidence>
<feature type="signal peptide" evidence="9">
    <location>
        <begin position="1"/>
        <end position="20"/>
    </location>
</feature>
<keyword evidence="12" id="KW-0675">Receptor</keyword>
<dbReference type="InterPro" id="IPR041700">
    <property type="entry name" value="OMP_b-brl_3"/>
</dbReference>
<dbReference type="OrthoDB" id="905812at2"/>
<evidence type="ECO:0000256" key="7">
    <source>
        <dbReference type="PROSITE-ProRule" id="PRU01360"/>
    </source>
</evidence>
<dbReference type="GO" id="GO:0009279">
    <property type="term" value="C:cell outer membrane"/>
    <property type="evidence" value="ECO:0007669"/>
    <property type="project" value="UniProtKB-SubCell"/>
</dbReference>
<keyword evidence="4 7" id="KW-0812">Transmembrane</keyword>
<dbReference type="SUPFAM" id="SSF56935">
    <property type="entry name" value="Porins"/>
    <property type="match status" value="1"/>
</dbReference>
<dbReference type="Proteomes" id="UP000321362">
    <property type="component" value="Chromosome"/>
</dbReference>
<dbReference type="InterPro" id="IPR039426">
    <property type="entry name" value="TonB-dep_rcpt-like"/>
</dbReference>
<dbReference type="InterPro" id="IPR008969">
    <property type="entry name" value="CarboxyPept-like_regulatory"/>
</dbReference>
<reference evidence="12 13" key="1">
    <citation type="journal article" date="2013" name="J. Microbiol.">
        <title>Mucilaginibacter ginsenosidivorax sp. nov., with ginsenoside converting activity isolated from sediment.</title>
        <authorList>
            <person name="Kim J.K."/>
            <person name="Choi T.E."/>
            <person name="Liu Q.M."/>
            <person name="Park H.Y."/>
            <person name="Yi T.H."/>
            <person name="Yoon M.H."/>
            <person name="Kim S.C."/>
            <person name="Im W.T."/>
        </authorList>
    </citation>
    <scope>NUCLEOTIDE SEQUENCE [LARGE SCALE GENOMIC DNA]</scope>
    <source>
        <strain evidence="12 13">KHI28</strain>
    </source>
</reference>
<keyword evidence="3 7" id="KW-1134">Transmembrane beta strand</keyword>
<accession>A0A5B8W465</accession>
<keyword evidence="2 7" id="KW-0813">Transport</keyword>
<dbReference type="InterPro" id="IPR037066">
    <property type="entry name" value="Plug_dom_sf"/>
</dbReference>
<dbReference type="EMBL" id="CP042437">
    <property type="protein sequence ID" value="QEC77732.1"/>
    <property type="molecule type" value="Genomic_DNA"/>
</dbReference>
<feature type="domain" description="Outer membrane protein beta-barrel" evidence="11">
    <location>
        <begin position="387"/>
        <end position="792"/>
    </location>
</feature>
<organism evidence="12 13">
    <name type="scientific">Mucilaginibacter ginsenosidivorax</name>
    <dbReference type="NCBI Taxonomy" id="862126"/>
    <lineage>
        <taxon>Bacteria</taxon>
        <taxon>Pseudomonadati</taxon>
        <taxon>Bacteroidota</taxon>
        <taxon>Sphingobacteriia</taxon>
        <taxon>Sphingobacteriales</taxon>
        <taxon>Sphingobacteriaceae</taxon>
        <taxon>Mucilaginibacter</taxon>
    </lineage>
</organism>
<evidence type="ECO:0000256" key="4">
    <source>
        <dbReference type="ARBA" id="ARBA00022692"/>
    </source>
</evidence>
<evidence type="ECO:0000259" key="10">
    <source>
        <dbReference type="Pfam" id="PF07715"/>
    </source>
</evidence>
<evidence type="ECO:0000256" key="3">
    <source>
        <dbReference type="ARBA" id="ARBA00022452"/>
    </source>
</evidence>
<dbReference type="KEGG" id="mgk:FSB76_17945"/>
<evidence type="ECO:0000256" key="2">
    <source>
        <dbReference type="ARBA" id="ARBA00022448"/>
    </source>
</evidence>
<proteinExistence type="inferred from homology"/>
<dbReference type="Gene3D" id="2.60.40.1120">
    <property type="entry name" value="Carboxypeptidase-like, regulatory domain"/>
    <property type="match status" value="1"/>
</dbReference>
<dbReference type="Pfam" id="PF14905">
    <property type="entry name" value="OMP_b-brl_3"/>
    <property type="match status" value="1"/>
</dbReference>
<dbReference type="Pfam" id="PF07715">
    <property type="entry name" value="Plug"/>
    <property type="match status" value="1"/>
</dbReference>
<dbReference type="Pfam" id="PF13620">
    <property type="entry name" value="CarboxypepD_reg"/>
    <property type="match status" value="1"/>
</dbReference>
<feature type="domain" description="TonB-dependent receptor plug" evidence="10">
    <location>
        <begin position="137"/>
        <end position="228"/>
    </location>
</feature>
<comment type="similarity">
    <text evidence="7">Belongs to the TonB-dependent receptor family.</text>
</comment>
<keyword evidence="9" id="KW-0732">Signal</keyword>
<sequence length="824" mass="89708">MKLKLQFLLLFLLPITMVKAATIITDAGTGITGTVIDSVSQKPVDYATVSVFDQASNKVVNGTVTATDGKFTIDKLPAGTYRIRINFMGYANKTIANIKVESGMLKLGRILLSPDSKLLKEVQVTGKKALIEEKIDRTVYNAENDLTARGGDATDVMKRVPMVSVDLDGNVSVRGSSNIKVLINGKPSAMASASVSDALKQIPADLIKSVEVITSPSAKYDAEGSGGIINIILKQNTLQGLTLNLNAAAGTRGADLGLNGGYKTGKLTFSLGGFGRTGYNIPGEFNNSQTVTSLTNGDALQTTQSANTHNKYLFARYNAGLDYDISAHNSLSLGVVFGANNHPTVQDNFLTNSYLNDVLTGSSLQKNNITNNSNSVDATLTYTLTGKKPDREFSFLTEYSQNNRHNNFESIFLDQTDGASTGGLKNNNNSVNKELTLEADYQTPLAKNQLLEFGAKDIVRTVTSNYTYLSAADGSLDYQPVSSASLSNAFNYKQNVASGYVSFTFNPFKNYTIKAGTRYEYTSISADFQSGQAVNIPDYGILVPSLNISKKFDNGDMIKLGYNRRIQRPSIEFLNPNIQASNALNITSGNPGLQPEFTNNFELAYSTNIKSNHFNISAFMRNTNDAIQTIRSSSGDTIKTSYQNLGKQNAYGMSLSANLTLTSKLSLNGGLDMYYLDLDNQDPDPLFRASNHGWVANYRIFGSYDLSDKYSVQAFAFRRSRQIQLQGYQGSFGVYNLSFNRKFANKKGSIGIGADNFLTNGFRIPTVVNSGNINQNAVNIMHNRSIELTFTYKFGGLSAEKPKKPKKAINNDDLKEGSSNNNNN</sequence>
<protein>
    <submittedName>
        <fullName evidence="12">TonB-dependent receptor</fullName>
    </submittedName>
</protein>
<dbReference type="PROSITE" id="PS52016">
    <property type="entry name" value="TONB_DEPENDENT_REC_3"/>
    <property type="match status" value="1"/>
</dbReference>
<feature type="chain" id="PRO_5022984547" evidence="9">
    <location>
        <begin position="21"/>
        <end position="824"/>
    </location>
</feature>
<dbReference type="Gene3D" id="2.170.130.10">
    <property type="entry name" value="TonB-dependent receptor, plug domain"/>
    <property type="match status" value="1"/>
</dbReference>
<keyword evidence="13" id="KW-1185">Reference proteome</keyword>
<dbReference type="Gene3D" id="2.40.170.20">
    <property type="entry name" value="TonB-dependent receptor, beta-barrel domain"/>
    <property type="match status" value="1"/>
</dbReference>
<name>A0A5B8W465_9SPHI</name>
<dbReference type="RefSeq" id="WP_147055690.1">
    <property type="nucleotide sequence ID" value="NZ_CP042437.1"/>
</dbReference>
<evidence type="ECO:0000256" key="9">
    <source>
        <dbReference type="SAM" id="SignalP"/>
    </source>
</evidence>
<evidence type="ECO:0000256" key="5">
    <source>
        <dbReference type="ARBA" id="ARBA00023136"/>
    </source>
</evidence>
<dbReference type="InterPro" id="IPR012910">
    <property type="entry name" value="Plug_dom"/>
</dbReference>
<keyword evidence="5 7" id="KW-0472">Membrane</keyword>
<dbReference type="AlphaFoldDB" id="A0A5B8W465"/>
<keyword evidence="6 7" id="KW-0998">Cell outer membrane</keyword>